<dbReference type="InParanoid" id="F0XNU1"/>
<comment type="subcellular location">
    <subcellularLocation>
        <location evidence="1">Nucleus</location>
    </subcellularLocation>
</comment>
<dbReference type="Gene3D" id="1.20.142.10">
    <property type="entry name" value="Poly(ADP-ribose) polymerase, regulatory domain"/>
    <property type="match status" value="1"/>
</dbReference>
<evidence type="ECO:0000259" key="17">
    <source>
        <dbReference type="PROSITE" id="PS51060"/>
    </source>
</evidence>
<comment type="similarity">
    <text evidence="13">Belongs to the ARTD/PARP family.</text>
</comment>
<dbReference type="PANTHER" id="PTHR10459:SF60">
    <property type="entry name" value="POLY [ADP-RIBOSE] POLYMERASE 2"/>
    <property type="match status" value="1"/>
</dbReference>
<feature type="domain" description="PARP catalytic" evidence="16">
    <location>
        <begin position="207"/>
        <end position="440"/>
    </location>
</feature>
<dbReference type="EC" id="2.4.2.-" evidence="15"/>
<dbReference type="InterPro" id="IPR012317">
    <property type="entry name" value="Poly(ADP-ribose)pol_cat_dom"/>
</dbReference>
<dbReference type="GO" id="GO:1990404">
    <property type="term" value="F:NAD+-protein mono-ADP-ribosyltransferase activity"/>
    <property type="evidence" value="ECO:0007669"/>
    <property type="project" value="TreeGrafter"/>
</dbReference>
<dbReference type="GO" id="GO:0006302">
    <property type="term" value="P:double-strand break repair"/>
    <property type="evidence" value="ECO:0007669"/>
    <property type="project" value="TreeGrafter"/>
</dbReference>
<dbReference type="OrthoDB" id="2017365at2759"/>
<sequence length="440" mass="49014">MLGNGSLDDALKKFQQKFKDKSGLRWEDRCEDPKPGKYAFVEKNYQEDSDEDMEPDGRDIQVVDDYEPPPCSLPEAVRGLMDLIFNRQFFAATMTALNYDANKLPLGKLSKTTISRGFQALKDLSALLDDPDLAGSLYNEALPLAIQNLSNLYYSVIPHAFGRFRPPIINGYALLKKEVELLESLSDMKDAELLMKVEKAKQKPNVHPTDKLYQELGMKEMTTLDHGSTEFHELANYLFSSRGSTHSIEYEVEEIFRIERQDEKLRFDASVVSGSTKNKRLLWHGSRVTNFAGILNQGLRIAPPEAPVSGYMFGKGIYLADMSSKSANYCCSGAFGGTALLLLCEADLGNPVQELINASYTAGDDAKAKGLFSTLGQGQIGPLAWKDAGCIHEDLTGVKMPDVAISPGPTGHPNAHLLYNEYIVYDVSQIRLRYLFRVRI</sequence>
<dbReference type="CDD" id="cd01437">
    <property type="entry name" value="parp_like"/>
    <property type="match status" value="1"/>
</dbReference>
<keyword evidence="2 15" id="KW-0328">Glycosyltransferase</keyword>
<evidence type="ECO:0000256" key="1">
    <source>
        <dbReference type="ARBA" id="ARBA00004123"/>
    </source>
</evidence>
<dbReference type="GeneID" id="25980649"/>
<dbReference type="FunFam" id="1.20.142.10:FF:000002">
    <property type="entry name" value="Poly [ADP-ribose] polymerase"/>
    <property type="match status" value="1"/>
</dbReference>
<evidence type="ECO:0000313" key="20">
    <source>
        <dbReference type="Proteomes" id="UP000007796"/>
    </source>
</evidence>
<dbReference type="InterPro" id="IPR004102">
    <property type="entry name" value="Poly(ADP-ribose)pol_reg_dom"/>
</dbReference>
<keyword evidence="9" id="KW-0862">Zinc</keyword>
<dbReference type="InterPro" id="IPR036616">
    <property type="entry name" value="Poly(ADP-ribose)pol_reg_dom_sf"/>
</dbReference>
<dbReference type="EMBL" id="GL629801">
    <property type="protein sequence ID" value="EFX00136.1"/>
    <property type="molecule type" value="Genomic_DNA"/>
</dbReference>
<dbReference type="InterPro" id="IPR050800">
    <property type="entry name" value="ARTD/PARP"/>
</dbReference>
<keyword evidence="3 15" id="KW-0808">Transferase</keyword>
<evidence type="ECO:0000256" key="9">
    <source>
        <dbReference type="ARBA" id="ARBA00022833"/>
    </source>
</evidence>
<feature type="domain" description="PARP alpha-helical" evidence="17">
    <location>
        <begin position="70"/>
        <end position="196"/>
    </location>
</feature>
<evidence type="ECO:0000313" key="19">
    <source>
        <dbReference type="EMBL" id="EFX00136.1"/>
    </source>
</evidence>
<evidence type="ECO:0000256" key="11">
    <source>
        <dbReference type="ARBA" id="ARBA00023125"/>
    </source>
</evidence>
<dbReference type="RefSeq" id="XP_014169618.1">
    <property type="nucleotide sequence ID" value="XM_014314143.1"/>
</dbReference>
<evidence type="ECO:0000259" key="18">
    <source>
        <dbReference type="PROSITE" id="PS51977"/>
    </source>
</evidence>
<keyword evidence="6" id="KW-0677">Repeat</keyword>
<keyword evidence="5" id="KW-0479">Metal-binding</keyword>
<gene>
    <name evidence="19" type="ORF">CMQ_7138</name>
</gene>
<evidence type="ECO:0000256" key="2">
    <source>
        <dbReference type="ARBA" id="ARBA00022676"/>
    </source>
</evidence>
<dbReference type="InterPro" id="IPR036930">
    <property type="entry name" value="WGR_dom_sf"/>
</dbReference>
<dbReference type="Proteomes" id="UP000007796">
    <property type="component" value="Unassembled WGS sequence"/>
</dbReference>
<dbReference type="GO" id="GO:0005730">
    <property type="term" value="C:nucleolus"/>
    <property type="evidence" value="ECO:0007669"/>
    <property type="project" value="TreeGrafter"/>
</dbReference>
<dbReference type="SUPFAM" id="SSF47587">
    <property type="entry name" value="Domain of poly(ADP-ribose) polymerase"/>
    <property type="match status" value="1"/>
</dbReference>
<dbReference type="PROSITE" id="PS51977">
    <property type="entry name" value="WGR"/>
    <property type="match status" value="1"/>
</dbReference>
<dbReference type="HOGENOM" id="CLU_004841_2_2_1"/>
<feature type="domain" description="WGR" evidence="18">
    <location>
        <begin position="1"/>
        <end position="38"/>
    </location>
</feature>
<evidence type="ECO:0000256" key="7">
    <source>
        <dbReference type="ARBA" id="ARBA00022765"/>
    </source>
</evidence>
<evidence type="ECO:0000256" key="14">
    <source>
        <dbReference type="ARBA" id="ARBA00033987"/>
    </source>
</evidence>
<keyword evidence="20" id="KW-1185">Reference proteome</keyword>
<dbReference type="GO" id="GO:0016779">
    <property type="term" value="F:nucleotidyltransferase activity"/>
    <property type="evidence" value="ECO:0007669"/>
    <property type="project" value="UniProtKB-KW"/>
</dbReference>
<keyword evidence="10 15" id="KW-0520">NAD</keyword>
<dbReference type="GO" id="GO:0070212">
    <property type="term" value="P:protein poly-ADP-ribosylation"/>
    <property type="evidence" value="ECO:0007669"/>
    <property type="project" value="TreeGrafter"/>
</dbReference>
<dbReference type="STRING" id="655863.F0XNU1"/>
<evidence type="ECO:0000259" key="16">
    <source>
        <dbReference type="PROSITE" id="PS51059"/>
    </source>
</evidence>
<keyword evidence="12" id="KW-0539">Nucleus</keyword>
<evidence type="ECO:0000256" key="15">
    <source>
        <dbReference type="RuleBase" id="RU362114"/>
    </source>
</evidence>
<evidence type="ECO:0000256" key="13">
    <source>
        <dbReference type="ARBA" id="ARBA00024347"/>
    </source>
</evidence>
<dbReference type="SUPFAM" id="SSF56399">
    <property type="entry name" value="ADP-ribosylation"/>
    <property type="match status" value="1"/>
</dbReference>
<protein>
    <recommendedName>
        <fullName evidence="15">Poly [ADP-ribose] polymerase</fullName>
        <shortName evidence="15">PARP</shortName>
        <ecNumber evidence="15">2.4.2.-</ecNumber>
    </recommendedName>
</protein>
<keyword evidence="4" id="KW-0548">Nucleotidyltransferase</keyword>
<name>F0XNU1_GROCL</name>
<dbReference type="Gene3D" id="3.90.228.10">
    <property type="match status" value="1"/>
</dbReference>
<evidence type="ECO:0000256" key="3">
    <source>
        <dbReference type="ARBA" id="ARBA00022679"/>
    </source>
</evidence>
<dbReference type="eggNOG" id="KOG1037">
    <property type="taxonomic scope" value="Eukaryota"/>
</dbReference>
<dbReference type="PANTHER" id="PTHR10459">
    <property type="entry name" value="DNA LIGASE"/>
    <property type="match status" value="1"/>
</dbReference>
<dbReference type="GO" id="GO:0008270">
    <property type="term" value="F:zinc ion binding"/>
    <property type="evidence" value="ECO:0007669"/>
    <property type="project" value="UniProtKB-KW"/>
</dbReference>
<keyword evidence="11" id="KW-0238">DNA-binding</keyword>
<keyword evidence="7" id="KW-0013">ADP-ribosylation</keyword>
<dbReference type="Pfam" id="PF02877">
    <property type="entry name" value="PARP_reg"/>
    <property type="match status" value="1"/>
</dbReference>
<organism evidence="20">
    <name type="scientific">Grosmannia clavigera (strain kw1407 / UAMH 11150)</name>
    <name type="common">Blue stain fungus</name>
    <name type="synonym">Graphiocladiella clavigera</name>
    <dbReference type="NCBI Taxonomy" id="655863"/>
    <lineage>
        <taxon>Eukaryota</taxon>
        <taxon>Fungi</taxon>
        <taxon>Dikarya</taxon>
        <taxon>Ascomycota</taxon>
        <taxon>Pezizomycotina</taxon>
        <taxon>Sordariomycetes</taxon>
        <taxon>Sordariomycetidae</taxon>
        <taxon>Ophiostomatales</taxon>
        <taxon>Ophiostomataceae</taxon>
        <taxon>Leptographium</taxon>
    </lineage>
</organism>
<dbReference type="PROSITE" id="PS51059">
    <property type="entry name" value="PARP_CATALYTIC"/>
    <property type="match status" value="1"/>
</dbReference>
<reference evidence="19 20" key="1">
    <citation type="journal article" date="2011" name="Proc. Natl. Acad. Sci. U.S.A.">
        <title>Genome and transcriptome analyses of the mountain pine beetle-fungal symbiont Grosmannia clavigera, a lodgepole pine pathogen.</title>
        <authorList>
            <person name="DiGuistini S."/>
            <person name="Wang Y."/>
            <person name="Liao N.Y."/>
            <person name="Taylor G."/>
            <person name="Tanguay P."/>
            <person name="Feau N."/>
            <person name="Henrissat B."/>
            <person name="Chan S.K."/>
            <person name="Hesse-Orce U."/>
            <person name="Alamouti S.M."/>
            <person name="Tsui C.K.M."/>
            <person name="Docking R.T."/>
            <person name="Levasseur A."/>
            <person name="Haridas S."/>
            <person name="Robertson G."/>
            <person name="Birol I."/>
            <person name="Holt R.A."/>
            <person name="Marra M.A."/>
            <person name="Hamelin R.C."/>
            <person name="Hirst M."/>
            <person name="Jones S.J.M."/>
            <person name="Bohlmann J."/>
            <person name="Breuil C."/>
        </authorList>
    </citation>
    <scope>NUCLEOTIDE SEQUENCE [LARGE SCALE GENOMIC DNA]</scope>
    <source>
        <strain evidence="20">kw1407 / UAMH 11150</strain>
    </source>
</reference>
<evidence type="ECO:0000256" key="4">
    <source>
        <dbReference type="ARBA" id="ARBA00022695"/>
    </source>
</evidence>
<dbReference type="InterPro" id="IPR008893">
    <property type="entry name" value="WGR_domain"/>
</dbReference>
<proteinExistence type="inferred from homology"/>
<dbReference type="AlphaFoldDB" id="F0XNU1"/>
<evidence type="ECO:0000256" key="6">
    <source>
        <dbReference type="ARBA" id="ARBA00022737"/>
    </source>
</evidence>
<keyword evidence="8" id="KW-0863">Zinc-finger</keyword>
<dbReference type="GO" id="GO:0003677">
    <property type="term" value="F:DNA binding"/>
    <property type="evidence" value="ECO:0007669"/>
    <property type="project" value="UniProtKB-KW"/>
</dbReference>
<evidence type="ECO:0000256" key="5">
    <source>
        <dbReference type="ARBA" id="ARBA00022723"/>
    </source>
</evidence>
<dbReference type="GO" id="GO:0003950">
    <property type="term" value="F:NAD+ poly-ADP-ribosyltransferase activity"/>
    <property type="evidence" value="ECO:0007669"/>
    <property type="project" value="UniProtKB-UniRule"/>
</dbReference>
<dbReference type="Pfam" id="PF00644">
    <property type="entry name" value="PARP"/>
    <property type="match status" value="1"/>
</dbReference>
<comment type="catalytic activity">
    <reaction evidence="14">
        <text>NAD(+) + (ADP-D-ribosyl)n-acceptor = nicotinamide + (ADP-D-ribosyl)n+1-acceptor + H(+).</text>
        <dbReference type="EC" id="2.4.2.30"/>
    </reaction>
</comment>
<dbReference type="SUPFAM" id="SSF142921">
    <property type="entry name" value="WGR domain-like"/>
    <property type="match status" value="1"/>
</dbReference>
<evidence type="ECO:0000256" key="8">
    <source>
        <dbReference type="ARBA" id="ARBA00022771"/>
    </source>
</evidence>
<evidence type="ECO:0000256" key="10">
    <source>
        <dbReference type="ARBA" id="ARBA00023027"/>
    </source>
</evidence>
<accession>F0XNU1</accession>
<dbReference type="PROSITE" id="PS51060">
    <property type="entry name" value="PARP_ALPHA_HD"/>
    <property type="match status" value="1"/>
</dbReference>
<evidence type="ECO:0000256" key="12">
    <source>
        <dbReference type="ARBA" id="ARBA00023242"/>
    </source>
</evidence>